<feature type="region of interest" description="Disordered" evidence="8">
    <location>
        <begin position="406"/>
        <end position="435"/>
    </location>
</feature>
<dbReference type="Pfam" id="PF07519">
    <property type="entry name" value="Tannase"/>
    <property type="match status" value="1"/>
</dbReference>
<dbReference type="InterPro" id="IPR016582">
    <property type="entry name" value="OHBut_olig_hydro_put"/>
</dbReference>
<dbReference type="InParanoid" id="A0A1I5Z025"/>
<feature type="compositionally biased region" description="Polar residues" evidence="8">
    <location>
        <begin position="425"/>
        <end position="435"/>
    </location>
</feature>
<keyword evidence="11" id="KW-1185">Reference proteome</keyword>
<dbReference type="GO" id="GO:0047989">
    <property type="term" value="F:hydroxybutyrate-dimer hydrolase activity"/>
    <property type="evidence" value="ECO:0007669"/>
    <property type="project" value="InterPro"/>
</dbReference>
<dbReference type="Proteomes" id="UP000183413">
    <property type="component" value="Unassembled WGS sequence"/>
</dbReference>
<keyword evidence="7" id="KW-1015">Disulfide bond</keyword>
<evidence type="ECO:0000256" key="8">
    <source>
        <dbReference type="SAM" id="MobiDB-lite"/>
    </source>
</evidence>
<keyword evidence="2" id="KW-0719">Serine esterase</keyword>
<evidence type="ECO:0000256" key="1">
    <source>
        <dbReference type="ARBA" id="ARBA00006249"/>
    </source>
</evidence>
<dbReference type="GO" id="GO:0005615">
    <property type="term" value="C:extracellular space"/>
    <property type="evidence" value="ECO:0007669"/>
    <property type="project" value="InterPro"/>
</dbReference>
<dbReference type="SUPFAM" id="SSF53474">
    <property type="entry name" value="alpha/beta-Hydrolases"/>
    <property type="match status" value="1"/>
</dbReference>
<evidence type="ECO:0000256" key="7">
    <source>
        <dbReference type="ARBA" id="ARBA00023157"/>
    </source>
</evidence>
<keyword evidence="6" id="KW-0106">Calcium</keyword>
<accession>A0A1I5Z025</accession>
<sequence>MPIVRTVLTAGAVAAALTAPAPAHAQERPGCEITVPGAEKQVAACLDDLTTAGTTGSGHTVPADWAGLHAAGTRNPTGVPGIQLDGYFPDTSTTNANHGWNHDAQFVIRLPDRWNGGLVVAGSPGNRRQYANDFTISDWALAKGYAFAATDKGNTGTEFFEDGRRPGDAVAEWNDRVTQLTRAAKKVVAKRYGRFPRRTYAAGISNGGYLVRWQLENHPELYDGGIDAEGTLWRANGPNLFTYLPSVLRAYPSYAATGDPAAHKALLKAGLAPGSEFLWPFHDQVYWELTQRIYREEFDPAYTGKETDYNYAARPRDVHRAVARVSLTGRIRKPLITLHGTYDSLLPITTDSDVYAKLVRTRGKAPYRYYRVEAANHVDGLYDTHPTRLRPLLPCIRTAFTALESWTQDGTPPPRSTTLPRPTSGDPTNTCSLTS</sequence>
<evidence type="ECO:0000256" key="6">
    <source>
        <dbReference type="ARBA" id="ARBA00022837"/>
    </source>
</evidence>
<comment type="similarity">
    <text evidence="1">Belongs to the tannase family.</text>
</comment>
<dbReference type="EMBL" id="FOVH01000044">
    <property type="protein sequence ID" value="SFQ49812.1"/>
    <property type="molecule type" value="Genomic_DNA"/>
</dbReference>
<keyword evidence="3" id="KW-0479">Metal-binding</keyword>
<evidence type="ECO:0000313" key="11">
    <source>
        <dbReference type="Proteomes" id="UP000183413"/>
    </source>
</evidence>
<feature type="signal peptide" evidence="9">
    <location>
        <begin position="1"/>
        <end position="25"/>
    </location>
</feature>
<evidence type="ECO:0000256" key="9">
    <source>
        <dbReference type="SAM" id="SignalP"/>
    </source>
</evidence>
<dbReference type="eggNOG" id="COG1506">
    <property type="taxonomic scope" value="Bacteria"/>
</dbReference>
<dbReference type="RefSeq" id="WP_075025102.1">
    <property type="nucleotide sequence ID" value="NZ_FOVH01000044.1"/>
</dbReference>
<dbReference type="AlphaFoldDB" id="A0A1I5Z025"/>
<dbReference type="GO" id="GO:0019605">
    <property type="term" value="P:butyrate metabolic process"/>
    <property type="evidence" value="ECO:0007669"/>
    <property type="project" value="InterPro"/>
</dbReference>
<dbReference type="PANTHER" id="PTHR33938:SF15">
    <property type="entry name" value="FERULOYL ESTERASE B-RELATED"/>
    <property type="match status" value="1"/>
</dbReference>
<evidence type="ECO:0000313" key="10">
    <source>
        <dbReference type="EMBL" id="SFQ49812.1"/>
    </source>
</evidence>
<evidence type="ECO:0000256" key="4">
    <source>
        <dbReference type="ARBA" id="ARBA00022729"/>
    </source>
</evidence>
<evidence type="ECO:0000256" key="5">
    <source>
        <dbReference type="ARBA" id="ARBA00022801"/>
    </source>
</evidence>
<keyword evidence="4 9" id="KW-0732">Signal</keyword>
<gene>
    <name evidence="10" type="ORF">SAMN04489713_1444</name>
</gene>
<protein>
    <submittedName>
        <fullName evidence="10">3HB-oligomer hydrolase (3HBOH)</fullName>
    </submittedName>
</protein>
<evidence type="ECO:0000256" key="3">
    <source>
        <dbReference type="ARBA" id="ARBA00022723"/>
    </source>
</evidence>
<dbReference type="PANTHER" id="PTHR33938">
    <property type="entry name" value="FERULOYL ESTERASE B-RELATED"/>
    <property type="match status" value="1"/>
</dbReference>
<dbReference type="InterPro" id="IPR011118">
    <property type="entry name" value="Tannase/feruloyl_esterase"/>
</dbReference>
<dbReference type="GO" id="GO:0046872">
    <property type="term" value="F:metal ion binding"/>
    <property type="evidence" value="ECO:0007669"/>
    <property type="project" value="UniProtKB-KW"/>
</dbReference>
<name>A0A1I5Z025_9ACTN</name>
<proteinExistence type="inferred from homology"/>
<reference evidence="10 11" key="1">
    <citation type="submission" date="2016-10" db="EMBL/GenBank/DDBJ databases">
        <authorList>
            <person name="de Groot N.N."/>
        </authorList>
    </citation>
    <scope>NUCLEOTIDE SEQUENCE [LARGE SCALE GENOMIC DNA]</scope>
    <source>
        <strain evidence="10 11">DSM 43067</strain>
    </source>
</reference>
<dbReference type="InterPro" id="IPR029058">
    <property type="entry name" value="AB_hydrolase_fold"/>
</dbReference>
<dbReference type="Gene3D" id="3.40.50.1820">
    <property type="entry name" value="alpha/beta hydrolase"/>
    <property type="match status" value="1"/>
</dbReference>
<keyword evidence="5 10" id="KW-0378">Hydrolase</keyword>
<organism evidence="10 11">
    <name type="scientific">Actinomadura madurae</name>
    <dbReference type="NCBI Taxonomy" id="1993"/>
    <lineage>
        <taxon>Bacteria</taxon>
        <taxon>Bacillati</taxon>
        <taxon>Actinomycetota</taxon>
        <taxon>Actinomycetes</taxon>
        <taxon>Streptosporangiales</taxon>
        <taxon>Thermomonosporaceae</taxon>
        <taxon>Actinomadura</taxon>
    </lineage>
</organism>
<dbReference type="STRING" id="1993.SAMN04489713_1444"/>
<feature type="chain" id="PRO_5010315264" evidence="9">
    <location>
        <begin position="26"/>
        <end position="435"/>
    </location>
</feature>
<evidence type="ECO:0000256" key="2">
    <source>
        <dbReference type="ARBA" id="ARBA00022487"/>
    </source>
</evidence>
<dbReference type="Pfam" id="PF10605">
    <property type="entry name" value="3HBOH"/>
    <property type="match status" value="1"/>
</dbReference>